<dbReference type="EMBL" id="LXQA010405767">
    <property type="protein sequence ID" value="MCI49733.1"/>
    <property type="molecule type" value="Genomic_DNA"/>
</dbReference>
<reference evidence="1 2" key="1">
    <citation type="journal article" date="2018" name="Front. Plant Sci.">
        <title>Red Clover (Trifolium pratense) and Zigzag Clover (T. medium) - A Picture of Genomic Similarities and Differences.</title>
        <authorList>
            <person name="Dluhosova J."/>
            <person name="Istvanek J."/>
            <person name="Nedelnik J."/>
            <person name="Repkova J."/>
        </authorList>
    </citation>
    <scope>NUCLEOTIDE SEQUENCE [LARGE SCALE GENOMIC DNA]</scope>
    <source>
        <strain evidence="2">cv. 10/8</strain>
        <tissue evidence="1">Leaf</tissue>
    </source>
</reference>
<protein>
    <submittedName>
        <fullName evidence="1">Uncharacterized protein</fullName>
    </submittedName>
</protein>
<proteinExistence type="predicted"/>
<accession>A0A392SLH9</accession>
<dbReference type="AlphaFoldDB" id="A0A392SLH9"/>
<evidence type="ECO:0000313" key="1">
    <source>
        <dbReference type="EMBL" id="MCI49733.1"/>
    </source>
</evidence>
<name>A0A392SLH9_9FABA</name>
<feature type="non-terminal residue" evidence="1">
    <location>
        <position position="1"/>
    </location>
</feature>
<comment type="caution">
    <text evidence="1">The sequence shown here is derived from an EMBL/GenBank/DDBJ whole genome shotgun (WGS) entry which is preliminary data.</text>
</comment>
<evidence type="ECO:0000313" key="2">
    <source>
        <dbReference type="Proteomes" id="UP000265520"/>
    </source>
</evidence>
<dbReference type="Proteomes" id="UP000265520">
    <property type="component" value="Unassembled WGS sequence"/>
</dbReference>
<organism evidence="1 2">
    <name type="scientific">Trifolium medium</name>
    <dbReference type="NCBI Taxonomy" id="97028"/>
    <lineage>
        <taxon>Eukaryota</taxon>
        <taxon>Viridiplantae</taxon>
        <taxon>Streptophyta</taxon>
        <taxon>Embryophyta</taxon>
        <taxon>Tracheophyta</taxon>
        <taxon>Spermatophyta</taxon>
        <taxon>Magnoliopsida</taxon>
        <taxon>eudicotyledons</taxon>
        <taxon>Gunneridae</taxon>
        <taxon>Pentapetalae</taxon>
        <taxon>rosids</taxon>
        <taxon>fabids</taxon>
        <taxon>Fabales</taxon>
        <taxon>Fabaceae</taxon>
        <taxon>Papilionoideae</taxon>
        <taxon>50 kb inversion clade</taxon>
        <taxon>NPAAA clade</taxon>
        <taxon>Hologalegina</taxon>
        <taxon>IRL clade</taxon>
        <taxon>Trifolieae</taxon>
        <taxon>Trifolium</taxon>
    </lineage>
</organism>
<sequence>KMNFLVWSRRGARPPSREAQPACVMMQIVLLAARGASPWALGASAGYKSCCFIFLQLPR</sequence>
<keyword evidence="2" id="KW-1185">Reference proteome</keyword>